<dbReference type="EMBL" id="JBHXKZ010000018">
    <property type="protein sequence ID" value="MFD4825120.1"/>
    <property type="molecule type" value="Genomic_DNA"/>
</dbReference>
<accession>A0ABW6F5Y9</accession>
<keyword evidence="3" id="KW-1185">Reference proteome</keyword>
<evidence type="ECO:0000256" key="1">
    <source>
        <dbReference type="SAM" id="Phobius"/>
    </source>
</evidence>
<keyword evidence="1" id="KW-0812">Transmembrane</keyword>
<sequence length="62" mass="6700">MAHENAKVNRVFGLLLLALTLVMTVSVVVLLAQGSRFTPVMLAPALFLGIGILMYRSGRNSK</sequence>
<evidence type="ECO:0000313" key="2">
    <source>
        <dbReference type="EMBL" id="MFD4825120.1"/>
    </source>
</evidence>
<dbReference type="Proteomes" id="UP001598352">
    <property type="component" value="Unassembled WGS sequence"/>
</dbReference>
<proteinExistence type="predicted"/>
<gene>
    <name evidence="2" type="ORF">ACFWOQ_21350</name>
</gene>
<reference evidence="2 3" key="1">
    <citation type="submission" date="2024-09" db="EMBL/GenBank/DDBJ databases">
        <title>The Natural Products Discovery Center: Release of the First 8490 Sequenced Strains for Exploring Actinobacteria Biosynthetic Diversity.</title>
        <authorList>
            <person name="Kalkreuter E."/>
            <person name="Kautsar S.A."/>
            <person name="Yang D."/>
            <person name="Bader C.D."/>
            <person name="Teijaro C.N."/>
            <person name="Fluegel L."/>
            <person name="Davis C.M."/>
            <person name="Simpson J.R."/>
            <person name="Lauterbach L."/>
            <person name="Steele A.D."/>
            <person name="Gui C."/>
            <person name="Meng S."/>
            <person name="Li G."/>
            <person name="Viehrig K."/>
            <person name="Ye F."/>
            <person name="Su P."/>
            <person name="Kiefer A.F."/>
            <person name="Nichols A."/>
            <person name="Cepeda A.J."/>
            <person name="Yan W."/>
            <person name="Fan B."/>
            <person name="Jiang Y."/>
            <person name="Adhikari A."/>
            <person name="Zheng C.-J."/>
            <person name="Schuster L."/>
            <person name="Cowan T.M."/>
            <person name="Smanski M.J."/>
            <person name="Chevrette M.G."/>
            <person name="De Carvalho L.P.S."/>
            <person name="Shen B."/>
        </authorList>
    </citation>
    <scope>NUCLEOTIDE SEQUENCE [LARGE SCALE GENOMIC DNA]</scope>
    <source>
        <strain evidence="2 3">NPDC058428</strain>
    </source>
</reference>
<comment type="caution">
    <text evidence="2">The sequence shown here is derived from an EMBL/GenBank/DDBJ whole genome shotgun (WGS) entry which is preliminary data.</text>
</comment>
<name>A0ABW6F5Y9_9ACTN</name>
<feature type="transmembrane region" description="Helical" evidence="1">
    <location>
        <begin position="12"/>
        <end position="31"/>
    </location>
</feature>
<keyword evidence="1" id="KW-0472">Membrane</keyword>
<feature type="transmembrane region" description="Helical" evidence="1">
    <location>
        <begin position="37"/>
        <end position="55"/>
    </location>
</feature>
<evidence type="ECO:0000313" key="3">
    <source>
        <dbReference type="Proteomes" id="UP001598352"/>
    </source>
</evidence>
<dbReference type="RefSeq" id="WP_073821295.1">
    <property type="nucleotide sequence ID" value="NZ_JBHXKZ010000018.1"/>
</dbReference>
<organism evidence="2 3">
    <name type="scientific">Streptomyces rubiginosohelvolus</name>
    <dbReference type="NCBI Taxonomy" id="67362"/>
    <lineage>
        <taxon>Bacteria</taxon>
        <taxon>Bacillati</taxon>
        <taxon>Actinomycetota</taxon>
        <taxon>Actinomycetes</taxon>
        <taxon>Kitasatosporales</taxon>
        <taxon>Streptomycetaceae</taxon>
        <taxon>Streptomyces</taxon>
    </lineage>
</organism>
<protein>
    <submittedName>
        <fullName evidence="2">Uncharacterized protein</fullName>
    </submittedName>
</protein>
<keyword evidence="1" id="KW-1133">Transmembrane helix</keyword>